<protein>
    <submittedName>
        <fullName evidence="2">Uncharacterized protein</fullName>
    </submittedName>
</protein>
<proteinExistence type="predicted"/>
<dbReference type="EMBL" id="JAUIQD010000001">
    <property type="protein sequence ID" value="KAK3364146.1"/>
    <property type="molecule type" value="Genomic_DNA"/>
</dbReference>
<evidence type="ECO:0000313" key="3">
    <source>
        <dbReference type="Proteomes" id="UP001275084"/>
    </source>
</evidence>
<keyword evidence="3" id="KW-1185">Reference proteome</keyword>
<evidence type="ECO:0000313" key="2">
    <source>
        <dbReference type="EMBL" id="KAK3364146.1"/>
    </source>
</evidence>
<reference evidence="2" key="1">
    <citation type="journal article" date="2023" name="Mol. Phylogenet. Evol.">
        <title>Genome-scale phylogeny and comparative genomics of the fungal order Sordariales.</title>
        <authorList>
            <person name="Hensen N."/>
            <person name="Bonometti L."/>
            <person name="Westerberg I."/>
            <person name="Brannstrom I.O."/>
            <person name="Guillou S."/>
            <person name="Cros-Aarteil S."/>
            <person name="Calhoun S."/>
            <person name="Haridas S."/>
            <person name="Kuo A."/>
            <person name="Mondo S."/>
            <person name="Pangilinan J."/>
            <person name="Riley R."/>
            <person name="LaButti K."/>
            <person name="Andreopoulos B."/>
            <person name="Lipzen A."/>
            <person name="Chen C."/>
            <person name="Yan M."/>
            <person name="Daum C."/>
            <person name="Ng V."/>
            <person name="Clum A."/>
            <person name="Steindorff A."/>
            <person name="Ohm R.A."/>
            <person name="Martin F."/>
            <person name="Silar P."/>
            <person name="Natvig D.O."/>
            <person name="Lalanne C."/>
            <person name="Gautier V."/>
            <person name="Ament-Velasquez S.L."/>
            <person name="Kruys A."/>
            <person name="Hutchinson M.I."/>
            <person name="Powell A.J."/>
            <person name="Barry K."/>
            <person name="Miller A.N."/>
            <person name="Grigoriev I.V."/>
            <person name="Debuchy R."/>
            <person name="Gladieux P."/>
            <person name="Hiltunen Thoren M."/>
            <person name="Johannesson H."/>
        </authorList>
    </citation>
    <scope>NUCLEOTIDE SEQUENCE</scope>
    <source>
        <strain evidence="2">CBS 955.72</strain>
    </source>
</reference>
<name>A0AAJ0HWT8_9PEZI</name>
<organism evidence="2 3">
    <name type="scientific">Lasiosphaeria hispida</name>
    <dbReference type="NCBI Taxonomy" id="260671"/>
    <lineage>
        <taxon>Eukaryota</taxon>
        <taxon>Fungi</taxon>
        <taxon>Dikarya</taxon>
        <taxon>Ascomycota</taxon>
        <taxon>Pezizomycotina</taxon>
        <taxon>Sordariomycetes</taxon>
        <taxon>Sordariomycetidae</taxon>
        <taxon>Sordariales</taxon>
        <taxon>Lasiosphaeriaceae</taxon>
        <taxon>Lasiosphaeria</taxon>
    </lineage>
</organism>
<reference evidence="2" key="2">
    <citation type="submission" date="2023-06" db="EMBL/GenBank/DDBJ databases">
        <authorList>
            <consortium name="Lawrence Berkeley National Laboratory"/>
            <person name="Haridas S."/>
            <person name="Hensen N."/>
            <person name="Bonometti L."/>
            <person name="Westerberg I."/>
            <person name="Brannstrom I.O."/>
            <person name="Guillou S."/>
            <person name="Cros-Aarteil S."/>
            <person name="Calhoun S."/>
            <person name="Kuo A."/>
            <person name="Mondo S."/>
            <person name="Pangilinan J."/>
            <person name="Riley R."/>
            <person name="Labutti K."/>
            <person name="Andreopoulos B."/>
            <person name="Lipzen A."/>
            <person name="Chen C."/>
            <person name="Yanf M."/>
            <person name="Daum C."/>
            <person name="Ng V."/>
            <person name="Clum A."/>
            <person name="Steindorff A."/>
            <person name="Ohm R."/>
            <person name="Martin F."/>
            <person name="Silar P."/>
            <person name="Natvig D."/>
            <person name="Lalanne C."/>
            <person name="Gautier V."/>
            <person name="Ament-Velasquez S.L."/>
            <person name="Kruys A."/>
            <person name="Hutchinson M.I."/>
            <person name="Powell A.J."/>
            <person name="Barry K."/>
            <person name="Miller A.N."/>
            <person name="Grigoriev I.V."/>
            <person name="Debuchy R."/>
            <person name="Gladieux P."/>
            <person name="Thoren M.H."/>
            <person name="Johannesson H."/>
        </authorList>
    </citation>
    <scope>NUCLEOTIDE SEQUENCE</scope>
    <source>
        <strain evidence="2">CBS 955.72</strain>
    </source>
</reference>
<dbReference type="AlphaFoldDB" id="A0AAJ0HWT8"/>
<gene>
    <name evidence="2" type="ORF">B0T25DRAFT_513936</name>
</gene>
<accession>A0AAJ0HWT8</accession>
<feature type="region of interest" description="Disordered" evidence="1">
    <location>
        <begin position="35"/>
        <end position="63"/>
    </location>
</feature>
<feature type="compositionally biased region" description="Basic and acidic residues" evidence="1">
    <location>
        <begin position="54"/>
        <end position="63"/>
    </location>
</feature>
<dbReference type="Proteomes" id="UP001275084">
    <property type="component" value="Unassembled WGS sequence"/>
</dbReference>
<evidence type="ECO:0000256" key="1">
    <source>
        <dbReference type="SAM" id="MobiDB-lite"/>
    </source>
</evidence>
<sequence>MRAEAEAEILQAQQELKQKKAQLSKEHLWQMEVQQSQKCTAEVEQGRTTKRQHKMEDHHVKEQDRLAKELAEERQRIMEDRHAKEQDHLANAVVLILALPQAYSFIDFLKPSTGHTSSLLVSFHQQLKAAPGQTSSLLEGLEQSCERKV</sequence>
<comment type="caution">
    <text evidence="2">The sequence shown here is derived from an EMBL/GenBank/DDBJ whole genome shotgun (WGS) entry which is preliminary data.</text>
</comment>